<comment type="caution">
    <text evidence="1">The sequence shown here is derived from an EMBL/GenBank/DDBJ whole genome shotgun (WGS) entry which is preliminary data.</text>
</comment>
<dbReference type="Pfam" id="PF03567">
    <property type="entry name" value="Sulfotransfer_2"/>
    <property type="match status" value="1"/>
</dbReference>
<dbReference type="GO" id="GO:0008146">
    <property type="term" value="F:sulfotransferase activity"/>
    <property type="evidence" value="ECO:0007669"/>
    <property type="project" value="InterPro"/>
</dbReference>
<dbReference type="OrthoDB" id="7802556at2"/>
<gene>
    <name evidence="1" type="ORF">ATO3_05890</name>
</gene>
<protein>
    <submittedName>
        <fullName evidence="1">Nodulation protein NodH</fullName>
    </submittedName>
</protein>
<dbReference type="GO" id="GO:0016020">
    <property type="term" value="C:membrane"/>
    <property type="evidence" value="ECO:0007669"/>
    <property type="project" value="InterPro"/>
</dbReference>
<sequence>MSRFDYFIVFAEMRTGSNFLEANLNAFDGVHCLGELFNPHFIGYPNKTEMLDFSQEQRDADPMKLVRAVKQHDGLAGFRCFHDHDARVIDKALADPRCAKIVLTRNPLESYVSWKIAQETGQWKLTNVTRRKDAQATFDAAEFDAHVEALQAFQLRLMRGLQVSGQTAFYLAYEDLRDLDVMNGLAAWLGIEARLEALDSSLKPQNPAPIIDKVANPDAMEKALAGVDRFNLTRTPNFEPRRGAATPSYVGAAQTPLLFLPMRGAPEDEVIDWMAALDGVDRDALAAKMSQKDLRKWKRQHQGHRSFTVIRHPVARAHAAFCRRILPAGEGSYLQIRDTLRRVFKVSIPKSGPDADWSRAAHRKAFVEFTDFLRANLAGQTAIRVDATWCSQSQALQGFGDFVPPDHVFREAEWRTEALALARSLGAGEAELPPAAAPDTPYALDEIYDDEIEEILRKIYQRDYMMFGWGSWKDE</sequence>
<dbReference type="EMBL" id="AQQR01000002">
    <property type="protein sequence ID" value="OWU75730.1"/>
    <property type="molecule type" value="Genomic_DNA"/>
</dbReference>
<name>A0A225NP79_9RHOB</name>
<accession>A0A225NP79</accession>
<keyword evidence="2" id="KW-1185">Reference proteome</keyword>
<dbReference type="Gene3D" id="3.40.50.300">
    <property type="entry name" value="P-loop containing nucleotide triphosphate hydrolases"/>
    <property type="match status" value="1"/>
</dbReference>
<dbReference type="Proteomes" id="UP000215377">
    <property type="component" value="Unassembled WGS sequence"/>
</dbReference>
<dbReference type="InterPro" id="IPR005331">
    <property type="entry name" value="Sulfotransferase"/>
</dbReference>
<dbReference type="SUPFAM" id="SSF52540">
    <property type="entry name" value="P-loop containing nucleoside triphosphate hydrolases"/>
    <property type="match status" value="1"/>
</dbReference>
<dbReference type="InterPro" id="IPR027417">
    <property type="entry name" value="P-loop_NTPase"/>
</dbReference>
<organism evidence="1 2">
    <name type="scientific">Marinibacterium profundimaris</name>
    <dbReference type="NCBI Taxonomy" id="1679460"/>
    <lineage>
        <taxon>Bacteria</taxon>
        <taxon>Pseudomonadati</taxon>
        <taxon>Pseudomonadota</taxon>
        <taxon>Alphaproteobacteria</taxon>
        <taxon>Rhodobacterales</taxon>
        <taxon>Paracoccaceae</taxon>
        <taxon>Marinibacterium</taxon>
    </lineage>
</organism>
<reference evidence="1 2" key="1">
    <citation type="submission" date="2013-04" db="EMBL/GenBank/DDBJ databases">
        <title>Oceanicola sp. 22II1-22F33 Genome Sequencing.</title>
        <authorList>
            <person name="Lai Q."/>
            <person name="Li G."/>
            <person name="Shao Z."/>
        </authorList>
    </citation>
    <scope>NUCLEOTIDE SEQUENCE [LARGE SCALE GENOMIC DNA]</scope>
    <source>
        <strain evidence="1 2">22II1-22F33</strain>
    </source>
</reference>
<dbReference type="AlphaFoldDB" id="A0A225NP79"/>
<dbReference type="RefSeq" id="WP_088648900.1">
    <property type="nucleotide sequence ID" value="NZ_AQQR01000002.1"/>
</dbReference>
<proteinExistence type="predicted"/>
<evidence type="ECO:0000313" key="2">
    <source>
        <dbReference type="Proteomes" id="UP000215377"/>
    </source>
</evidence>
<evidence type="ECO:0000313" key="1">
    <source>
        <dbReference type="EMBL" id="OWU75730.1"/>
    </source>
</evidence>